<dbReference type="Ensembl" id="ENSEBUT00000014687.1">
    <property type="protein sequence ID" value="ENSEBUP00000014111.1"/>
    <property type="gene ID" value="ENSEBUG00000008894.1"/>
</dbReference>
<proteinExistence type="predicted"/>
<name>A0A8C4QFZ2_EPTBU</name>
<evidence type="ECO:0000256" key="1">
    <source>
        <dbReference type="SAM" id="Coils"/>
    </source>
</evidence>
<dbReference type="AlphaFoldDB" id="A0A8C4QFZ2"/>
<evidence type="ECO:0000313" key="3">
    <source>
        <dbReference type="Proteomes" id="UP000694388"/>
    </source>
</evidence>
<accession>A0A8C4QFZ2</accession>
<keyword evidence="1" id="KW-0175">Coiled coil</keyword>
<keyword evidence="3" id="KW-1185">Reference proteome</keyword>
<reference evidence="2" key="1">
    <citation type="submission" date="2025-08" db="UniProtKB">
        <authorList>
            <consortium name="Ensembl"/>
        </authorList>
    </citation>
    <scope>IDENTIFICATION</scope>
</reference>
<sequence length="253" mass="29217">MPCFSLQPESELYSSTTEEYSSEVKECEEEVTTPEISANQQQELNKLRLHVEELGKKLEEKQSTVQQLTNELQAMKARLPQEQVRSEGLSEKKKIFMKDEFAQEQSVTFGISVNFLMMQQLMLPQLQIESAIKERDDVITRLTSSLQTARQSRDQLQDDAQLFTSQIHTLQLQLQQASETLRRSAHGNAVADLLQAQQQIIVYQETINEQGFHLRDLQDEVKQHQEQLLLLQQQLVQAAVVSRAKVQLNMDYR</sequence>
<reference evidence="2" key="2">
    <citation type="submission" date="2025-09" db="UniProtKB">
        <authorList>
            <consortium name="Ensembl"/>
        </authorList>
    </citation>
    <scope>IDENTIFICATION</scope>
</reference>
<protein>
    <submittedName>
        <fullName evidence="2">Uncharacterized protein</fullName>
    </submittedName>
</protein>
<feature type="coiled-coil region" evidence="1">
    <location>
        <begin position="37"/>
        <end position="85"/>
    </location>
</feature>
<evidence type="ECO:0000313" key="2">
    <source>
        <dbReference type="Ensembl" id="ENSEBUP00000014111.1"/>
    </source>
</evidence>
<organism evidence="2 3">
    <name type="scientific">Eptatretus burgeri</name>
    <name type="common">Inshore hagfish</name>
    <dbReference type="NCBI Taxonomy" id="7764"/>
    <lineage>
        <taxon>Eukaryota</taxon>
        <taxon>Metazoa</taxon>
        <taxon>Chordata</taxon>
        <taxon>Craniata</taxon>
        <taxon>Vertebrata</taxon>
        <taxon>Cyclostomata</taxon>
        <taxon>Myxini</taxon>
        <taxon>Myxiniformes</taxon>
        <taxon>Myxinidae</taxon>
        <taxon>Eptatretinae</taxon>
        <taxon>Eptatretus</taxon>
    </lineage>
</organism>
<dbReference type="Proteomes" id="UP000694388">
    <property type="component" value="Unplaced"/>
</dbReference>